<evidence type="ECO:0000256" key="6">
    <source>
        <dbReference type="RuleBase" id="RU000675"/>
    </source>
</evidence>
<dbReference type="InterPro" id="IPR000254">
    <property type="entry name" value="CBD"/>
</dbReference>
<dbReference type="InterPro" id="IPR019801">
    <property type="entry name" value="Glyco_hydro_35_CS"/>
</dbReference>
<feature type="active site" description="Proton donor" evidence="5">
    <location>
        <position position="239"/>
    </location>
</feature>
<keyword evidence="11" id="KW-1185">Reference proteome</keyword>
<evidence type="ECO:0000256" key="2">
    <source>
        <dbReference type="ARBA" id="ARBA00022729"/>
    </source>
</evidence>
<dbReference type="Gene3D" id="2.60.120.260">
    <property type="entry name" value="Galactose-binding domain-like"/>
    <property type="match status" value="2"/>
</dbReference>
<dbReference type="InterPro" id="IPR048913">
    <property type="entry name" value="BetaGal_gal-bd"/>
</dbReference>
<dbReference type="EMBL" id="JAGPNK010000024">
    <property type="protein sequence ID" value="KAH7304244.1"/>
    <property type="molecule type" value="Genomic_DNA"/>
</dbReference>
<comment type="catalytic activity">
    <reaction evidence="6">
        <text>Hydrolysis of terminal non-reducing beta-D-galactose residues in beta-D-galactosides.</text>
        <dbReference type="EC" id="3.2.1.23"/>
    </reaction>
</comment>
<dbReference type="Pfam" id="PF00734">
    <property type="entry name" value="CBM_1"/>
    <property type="match status" value="1"/>
</dbReference>
<dbReference type="FunFam" id="2.60.120.260:FF:000251">
    <property type="entry name" value="Beta-galactosidase"/>
    <property type="match status" value="1"/>
</dbReference>
<organism evidence="10 11">
    <name type="scientific">Stachybotrys elegans</name>
    <dbReference type="NCBI Taxonomy" id="80388"/>
    <lineage>
        <taxon>Eukaryota</taxon>
        <taxon>Fungi</taxon>
        <taxon>Dikarya</taxon>
        <taxon>Ascomycota</taxon>
        <taxon>Pezizomycotina</taxon>
        <taxon>Sordariomycetes</taxon>
        <taxon>Hypocreomycetidae</taxon>
        <taxon>Hypocreales</taxon>
        <taxon>Stachybotryaceae</taxon>
        <taxon>Stachybotrys</taxon>
    </lineage>
</organism>
<dbReference type="InterPro" id="IPR031330">
    <property type="entry name" value="Gly_Hdrlase_35_cat"/>
</dbReference>
<dbReference type="Proteomes" id="UP000813444">
    <property type="component" value="Unassembled WGS sequence"/>
</dbReference>
<dbReference type="GO" id="GO:0030248">
    <property type="term" value="F:cellulose binding"/>
    <property type="evidence" value="ECO:0007669"/>
    <property type="project" value="InterPro"/>
</dbReference>
<dbReference type="SUPFAM" id="SSF57180">
    <property type="entry name" value="Cellulose-binding domain"/>
    <property type="match status" value="1"/>
</dbReference>
<evidence type="ECO:0000313" key="11">
    <source>
        <dbReference type="Proteomes" id="UP000813444"/>
    </source>
</evidence>
<evidence type="ECO:0000256" key="7">
    <source>
        <dbReference type="RuleBase" id="RU003679"/>
    </source>
</evidence>
<keyword evidence="2 8" id="KW-0732">Signal</keyword>
<dbReference type="PRINTS" id="PR00742">
    <property type="entry name" value="GLHYDRLASE35"/>
</dbReference>
<dbReference type="SUPFAM" id="SSF49785">
    <property type="entry name" value="Galactose-binding domain-like"/>
    <property type="match status" value="1"/>
</dbReference>
<dbReference type="GO" id="GO:0005975">
    <property type="term" value="P:carbohydrate metabolic process"/>
    <property type="evidence" value="ECO:0007669"/>
    <property type="project" value="InterPro"/>
</dbReference>
<feature type="active site" description="Nucleophile" evidence="5">
    <location>
        <position position="318"/>
    </location>
</feature>
<dbReference type="InterPro" id="IPR035971">
    <property type="entry name" value="CBD_sf"/>
</dbReference>
<protein>
    <recommendedName>
        <fullName evidence="6">Beta-galactosidase</fullName>
        <ecNumber evidence="6">3.2.1.23</ecNumber>
    </recommendedName>
</protein>
<dbReference type="InterPro" id="IPR048912">
    <property type="entry name" value="BetaGal1-like_ABD1"/>
</dbReference>
<reference evidence="10" key="1">
    <citation type="journal article" date="2021" name="Nat. Commun.">
        <title>Genetic determinants of endophytism in the Arabidopsis root mycobiome.</title>
        <authorList>
            <person name="Mesny F."/>
            <person name="Miyauchi S."/>
            <person name="Thiergart T."/>
            <person name="Pickel B."/>
            <person name="Atanasova L."/>
            <person name="Karlsson M."/>
            <person name="Huettel B."/>
            <person name="Barry K.W."/>
            <person name="Haridas S."/>
            <person name="Chen C."/>
            <person name="Bauer D."/>
            <person name="Andreopoulos W."/>
            <person name="Pangilinan J."/>
            <person name="LaButti K."/>
            <person name="Riley R."/>
            <person name="Lipzen A."/>
            <person name="Clum A."/>
            <person name="Drula E."/>
            <person name="Henrissat B."/>
            <person name="Kohler A."/>
            <person name="Grigoriev I.V."/>
            <person name="Martin F.M."/>
            <person name="Hacquard S."/>
        </authorList>
    </citation>
    <scope>NUCLEOTIDE SEQUENCE</scope>
    <source>
        <strain evidence="10">MPI-CAGE-CH-0235</strain>
    </source>
</reference>
<dbReference type="Gene3D" id="3.20.20.80">
    <property type="entry name" value="Glycosidases"/>
    <property type="match status" value="1"/>
</dbReference>
<proteinExistence type="inferred from homology"/>
<dbReference type="InterPro" id="IPR008979">
    <property type="entry name" value="Galactose-bd-like_sf"/>
</dbReference>
<keyword evidence="3 6" id="KW-0378">Hydrolase</keyword>
<dbReference type="InterPro" id="IPR026283">
    <property type="entry name" value="B-gal_1-like"/>
</dbReference>
<dbReference type="EC" id="3.2.1.23" evidence="6"/>
<feature type="chain" id="PRO_5035448680" description="Beta-galactosidase" evidence="8">
    <location>
        <begin position="18"/>
        <end position="685"/>
    </location>
</feature>
<dbReference type="PROSITE" id="PS00562">
    <property type="entry name" value="CBM1_1"/>
    <property type="match status" value="1"/>
</dbReference>
<feature type="domain" description="CBM1" evidence="9">
    <location>
        <begin position="17"/>
        <end position="53"/>
    </location>
</feature>
<dbReference type="Pfam" id="PF01301">
    <property type="entry name" value="Glyco_hydro_35"/>
    <property type="match status" value="1"/>
</dbReference>
<sequence>MTILTGFVVLLAGRALAQQPLWAQCGGRDWTGPTTCVSGAVCVYQNEWYSQCLAGSATITTSQRSTAVATTSTSSGPVPSGTGTFSWDRTTFYVNGQAYQIVGGQIDPQRVPRAYWAHRLQMAKSMGLNTIFSYLYWQEIEKYPGKFDFTGNNDIVAWHQEVQKAGLKAILRPGPYVCAERDWGGLPGWLSQISGMRIRSNNAPFLNATSAYLAKVGEQLRPYLITNGGPILMVQIENEYGYVGNDKAYTGALADILKTHFPNMKLYTNDGAQAGALRSGQVPGALSVVDGTDSRTGFSLRDQVITDQSSLGPLMNGEYWIRWFDTWGPRNGHSTYDGDTNGMNGRASELEWILSGGNHFSIFMFHGGTSFNFGNGAGDNSPRSPMTTSYDYGAPLDETGRPAQIYTAFRNSISKFVRNIPAVPSIPSLQSVPDFTLTPVVGMFDSLPSPRTSSSPLVMEATGQVFGYILYEHVATGSYSGNVVPGSGAPRDRVIVYVNGAKRGVIDGIYRNPATVSVTLRQGDKLWLLVENLGRADNGFSDQTKGIYGDVTVGGTRLTGWNHYNFPLDSAPSVTSGTKVVPANSPPVWYRGTFTSSNSGLAADTFLQLPGGVKGLVFVNGHNLGRYWTVGPQQELFVPGAYLNEGSENVVLVLELEPGTSSRVARGVSRRTWRNNADPDCNNCS</sequence>
<evidence type="ECO:0000256" key="3">
    <source>
        <dbReference type="ARBA" id="ARBA00022801"/>
    </source>
</evidence>
<dbReference type="PROSITE" id="PS01182">
    <property type="entry name" value="GLYCOSYL_HYDROL_F35"/>
    <property type="match status" value="1"/>
</dbReference>
<dbReference type="Pfam" id="PF21317">
    <property type="entry name" value="BetaGal_ABD_1"/>
    <property type="match status" value="1"/>
</dbReference>
<accession>A0A8K0SHD9</accession>
<evidence type="ECO:0000256" key="8">
    <source>
        <dbReference type="SAM" id="SignalP"/>
    </source>
</evidence>
<evidence type="ECO:0000313" key="10">
    <source>
        <dbReference type="EMBL" id="KAH7304244.1"/>
    </source>
</evidence>
<evidence type="ECO:0000259" key="9">
    <source>
        <dbReference type="PROSITE" id="PS51164"/>
    </source>
</evidence>
<dbReference type="PIRSF" id="PIRSF006336">
    <property type="entry name" value="B-gal"/>
    <property type="match status" value="1"/>
</dbReference>
<feature type="signal peptide" evidence="8">
    <location>
        <begin position="1"/>
        <end position="17"/>
    </location>
</feature>
<evidence type="ECO:0000256" key="5">
    <source>
        <dbReference type="PIRSR" id="PIRSR006336-1"/>
    </source>
</evidence>
<dbReference type="PANTHER" id="PTHR23421">
    <property type="entry name" value="BETA-GALACTOSIDASE RELATED"/>
    <property type="match status" value="1"/>
</dbReference>
<gene>
    <name evidence="10" type="ORF">B0I35DRAFT_516857</name>
</gene>
<comment type="similarity">
    <text evidence="1 7">Belongs to the glycosyl hydrolase 35 family.</text>
</comment>
<dbReference type="Pfam" id="PF21467">
    <property type="entry name" value="BetaGal_gal-bd"/>
    <property type="match status" value="1"/>
</dbReference>
<keyword evidence="4 6" id="KW-0326">Glycosidase</keyword>
<dbReference type="OrthoDB" id="1657402at2759"/>
<dbReference type="AlphaFoldDB" id="A0A8K0SHD9"/>
<dbReference type="SUPFAM" id="SSF51445">
    <property type="entry name" value="(Trans)glycosidases"/>
    <property type="match status" value="1"/>
</dbReference>
<dbReference type="PROSITE" id="PS51164">
    <property type="entry name" value="CBM1_2"/>
    <property type="match status" value="1"/>
</dbReference>
<dbReference type="GO" id="GO:0005576">
    <property type="term" value="C:extracellular region"/>
    <property type="evidence" value="ECO:0007669"/>
    <property type="project" value="InterPro"/>
</dbReference>
<dbReference type="InterPro" id="IPR017853">
    <property type="entry name" value="GH"/>
</dbReference>
<name>A0A8K0SHD9_9HYPO</name>
<evidence type="ECO:0000256" key="4">
    <source>
        <dbReference type="ARBA" id="ARBA00023295"/>
    </source>
</evidence>
<dbReference type="GO" id="GO:0004565">
    <property type="term" value="F:beta-galactosidase activity"/>
    <property type="evidence" value="ECO:0007669"/>
    <property type="project" value="UniProtKB-EC"/>
</dbReference>
<comment type="caution">
    <text evidence="10">The sequence shown here is derived from an EMBL/GenBank/DDBJ whole genome shotgun (WGS) entry which is preliminary data.</text>
</comment>
<dbReference type="InterPro" id="IPR001944">
    <property type="entry name" value="Glycoside_Hdrlase_35"/>
</dbReference>
<evidence type="ECO:0000256" key="1">
    <source>
        <dbReference type="ARBA" id="ARBA00009809"/>
    </source>
</evidence>
<dbReference type="SMART" id="SM00236">
    <property type="entry name" value="fCBD"/>
    <property type="match status" value="1"/>
</dbReference>